<evidence type="ECO:0000313" key="3">
    <source>
        <dbReference type="EMBL" id="AGM30124.1"/>
    </source>
</evidence>
<sequence>MTVAHRRIRSGKMYVEAAIGRVMFHLFNERSRQVIVIAQEEARERQHNYLGAEHLLLGLVGEGTGLGARLLATAGVRFENGARVIQQLVPLGQEPPAEKMSFTPGAQRTLELAVTASESRRHTEICTGHLLLGLVDAADPTIIQIWERLSVDVLDLWDNVRAHLDENLGD</sequence>
<dbReference type="PANTHER" id="PTHR47016:SF5">
    <property type="entry name" value="CLP DOMAIN SUPERFAMILY PROTEIN"/>
    <property type="match status" value="1"/>
</dbReference>
<dbReference type="SUPFAM" id="SSF81923">
    <property type="entry name" value="Double Clp-N motif"/>
    <property type="match status" value="1"/>
</dbReference>
<dbReference type="GO" id="GO:0006508">
    <property type="term" value="P:proteolysis"/>
    <property type="evidence" value="ECO:0007669"/>
    <property type="project" value="UniProtKB-KW"/>
</dbReference>
<dbReference type="PROSITE" id="PS51903">
    <property type="entry name" value="CLP_R"/>
    <property type="match status" value="1"/>
</dbReference>
<dbReference type="Proteomes" id="UP000013961">
    <property type="component" value="Chromosome"/>
</dbReference>
<proteinExistence type="predicted"/>
<evidence type="ECO:0000256" key="1">
    <source>
        <dbReference type="PROSITE-ProRule" id="PRU01251"/>
    </source>
</evidence>
<organism evidence="3 4">
    <name type="scientific">Mycobacteroides abscessus subsp. bolletii 50594</name>
    <dbReference type="NCBI Taxonomy" id="1303024"/>
    <lineage>
        <taxon>Bacteria</taxon>
        <taxon>Bacillati</taxon>
        <taxon>Actinomycetota</taxon>
        <taxon>Actinomycetes</taxon>
        <taxon>Mycobacteriales</taxon>
        <taxon>Mycobacteriaceae</taxon>
        <taxon>Mycobacteroides</taxon>
        <taxon>Mycobacteroides abscessus</taxon>
    </lineage>
</organism>
<feature type="domain" description="Clp R" evidence="2">
    <location>
        <begin position="24"/>
        <end position="167"/>
    </location>
</feature>
<dbReference type="InterPro" id="IPR004176">
    <property type="entry name" value="Clp_R_N"/>
</dbReference>
<dbReference type="AlphaFoldDB" id="A0AB33AE55"/>
<dbReference type="PANTHER" id="PTHR47016">
    <property type="entry name" value="ATP-DEPENDENT CLP PROTEASE ATP-BINDING SUBUNIT CLPT1, CHLOROPLASTIC"/>
    <property type="match status" value="1"/>
</dbReference>
<gene>
    <name evidence="3" type="ORF">MASS_3522</name>
</gene>
<protein>
    <submittedName>
        <fullName evidence="3">ATP-dependent Clp protease</fullName>
    </submittedName>
</protein>
<dbReference type="EMBL" id="CP004374">
    <property type="protein sequence ID" value="AGM30124.1"/>
    <property type="molecule type" value="Genomic_DNA"/>
</dbReference>
<dbReference type="KEGG" id="mabb:MASS_3522"/>
<dbReference type="Pfam" id="PF02861">
    <property type="entry name" value="Clp_N"/>
    <property type="match status" value="1"/>
</dbReference>
<dbReference type="Gene3D" id="1.10.1780.10">
    <property type="entry name" value="Clp, N-terminal domain"/>
    <property type="match status" value="1"/>
</dbReference>
<keyword evidence="1" id="KW-0677">Repeat</keyword>
<evidence type="ECO:0000313" key="4">
    <source>
        <dbReference type="Proteomes" id="UP000013961"/>
    </source>
</evidence>
<name>A0AB33AE55_9MYCO</name>
<evidence type="ECO:0000259" key="2">
    <source>
        <dbReference type="PROSITE" id="PS51903"/>
    </source>
</evidence>
<dbReference type="InterPro" id="IPR044217">
    <property type="entry name" value="CLPT1/2"/>
</dbReference>
<dbReference type="GO" id="GO:0008233">
    <property type="term" value="F:peptidase activity"/>
    <property type="evidence" value="ECO:0007669"/>
    <property type="project" value="UniProtKB-KW"/>
</dbReference>
<reference evidence="3 4" key="1">
    <citation type="journal article" date="2013" name="Genome Announc.">
        <title>Complete Genome Sequence of Mycobacterium massiliense Clinical Strain Asan 50594, Belonging to the Type II Genotype.</title>
        <authorList>
            <person name="Kim B.J."/>
            <person name="Kim B.R."/>
            <person name="Hong S.H."/>
            <person name="Seok S.H."/>
            <person name="Kook Y.H."/>
            <person name="Kim B.J."/>
        </authorList>
    </citation>
    <scope>NUCLEOTIDE SEQUENCE [LARGE SCALE GENOMIC DNA]</scope>
    <source>
        <strain evidence="3 4">50594</strain>
    </source>
</reference>
<keyword evidence="3" id="KW-0645">Protease</keyword>
<accession>A0AB33AE55</accession>
<keyword evidence="3" id="KW-0378">Hydrolase</keyword>
<dbReference type="InterPro" id="IPR036628">
    <property type="entry name" value="Clp_N_dom_sf"/>
</dbReference>